<dbReference type="Proteomes" id="UP000294003">
    <property type="component" value="Unassembled WGS sequence"/>
</dbReference>
<evidence type="ECO:0000259" key="2">
    <source>
        <dbReference type="Pfam" id="PF11160"/>
    </source>
</evidence>
<gene>
    <name evidence="3" type="ORF">DL762_000634</name>
</gene>
<sequence>MELLPSSESSTTGIVRRPTVRIGVGSLGSGLPVQSPPQDEVFLVLQIELHPVSIPIITMVQYKAGQRVRYKPIGRRSFDTSESTGVIKGVLTEPGMQAGRHVDASNHTPRYEIENSNTGKRSSVYEDNILGTVS</sequence>
<evidence type="ECO:0000256" key="1">
    <source>
        <dbReference type="SAM" id="MobiDB-lite"/>
    </source>
</evidence>
<protein>
    <recommendedName>
        <fullName evidence="2">Hypervirulence associated protein TUDOR domain-containing protein</fullName>
    </recommendedName>
</protein>
<reference evidence="3 4" key="1">
    <citation type="submission" date="2018-06" db="EMBL/GenBank/DDBJ databases">
        <title>Complete Genomes of Monosporascus.</title>
        <authorList>
            <person name="Robinson A.J."/>
            <person name="Natvig D.O."/>
        </authorList>
    </citation>
    <scope>NUCLEOTIDE SEQUENCE [LARGE SCALE GENOMIC DNA]</scope>
    <source>
        <strain evidence="3 4">CBS 609.92</strain>
    </source>
</reference>
<proteinExistence type="predicted"/>
<accession>A0ABY0HIN3</accession>
<name>A0ABY0HIN3_9PEZI</name>
<feature type="region of interest" description="Disordered" evidence="1">
    <location>
        <begin position="93"/>
        <end position="119"/>
    </location>
</feature>
<keyword evidence="4" id="KW-1185">Reference proteome</keyword>
<organism evidence="3 4">
    <name type="scientific">Monosporascus cannonballus</name>
    <dbReference type="NCBI Taxonomy" id="155416"/>
    <lineage>
        <taxon>Eukaryota</taxon>
        <taxon>Fungi</taxon>
        <taxon>Dikarya</taxon>
        <taxon>Ascomycota</taxon>
        <taxon>Pezizomycotina</taxon>
        <taxon>Sordariomycetes</taxon>
        <taxon>Xylariomycetidae</taxon>
        <taxon>Xylariales</taxon>
        <taxon>Xylariales incertae sedis</taxon>
        <taxon>Monosporascus</taxon>
    </lineage>
</organism>
<dbReference type="EMBL" id="QJNS01000011">
    <property type="protein sequence ID" value="RYO94310.1"/>
    <property type="molecule type" value="Genomic_DNA"/>
</dbReference>
<dbReference type="Pfam" id="PF11160">
    <property type="entry name" value="Hva1_TUDOR"/>
    <property type="match status" value="1"/>
</dbReference>
<evidence type="ECO:0000313" key="3">
    <source>
        <dbReference type="EMBL" id="RYO94310.1"/>
    </source>
</evidence>
<dbReference type="InterPro" id="IPR021331">
    <property type="entry name" value="Hva1_TUDOR"/>
</dbReference>
<feature type="domain" description="Hypervirulence associated protein TUDOR" evidence="2">
    <location>
        <begin position="65"/>
        <end position="129"/>
    </location>
</feature>
<evidence type="ECO:0000313" key="4">
    <source>
        <dbReference type="Proteomes" id="UP000294003"/>
    </source>
</evidence>
<feature type="compositionally biased region" description="Basic and acidic residues" evidence="1">
    <location>
        <begin position="100"/>
        <end position="113"/>
    </location>
</feature>
<comment type="caution">
    <text evidence="3">The sequence shown here is derived from an EMBL/GenBank/DDBJ whole genome shotgun (WGS) entry which is preliminary data.</text>
</comment>